<feature type="region of interest" description="Disordered" evidence="1">
    <location>
        <begin position="374"/>
        <end position="463"/>
    </location>
</feature>
<feature type="compositionally biased region" description="Basic and acidic residues" evidence="1">
    <location>
        <begin position="441"/>
        <end position="456"/>
    </location>
</feature>
<sequence>MADLGENLCSPDLKEEETILAVRLAEALRADEVETFLEIYDSIPCSTNRKRVDKIKEMARQVAALPKKTFELYRSKKILSSGDHAFFPPGSNQILKDKLAPNSFSITTTINNLPRELSKNQIKEDINGPANNPVGEEEEDPEVKPKSRNKKKRKSKKGKVPNSLQESSVANSINSTEEPNASNLEMKHKVLGPETNAPLHVSMNTNLVADISNGRDLEMTQSSKTIDVDLRSCGSSSSNDSGMVTPDSGLGSHTSPVFTKEPPFGFPPSSEKLLESALGLLPNVEVGEDNSFNRTETTKMIKNSSPDHVSNQKVAKQKVKNCQTSSTDTKDLLRKEIVKENMNSYDIEDDPVSDISDAKEVCKDFVVLEGDSVDGDVSSSSAVEEEGGWQSQTRRSQRKKKKDLAVRTSREKSHMDRFQRRDFHKQQSDNQFRKNHHHRKSVDDKKNHFKSSDSRHSTVYMEPSVMNSIVHGQLQAKTDRDNKVKFNTRPDDKKEVLETPKGFSYRDALIKARGKVEPHESSDSGVDANSVSSCEMSCLQVETQRDMFNQKQCVDYLCNAWKKVMLEAKEGRVIYFSVDSNPVLCEQKRKQQAANKMRSKQH</sequence>
<organism evidence="2 3">
    <name type="scientific">Pocillopora damicornis</name>
    <name type="common">Cauliflower coral</name>
    <name type="synonym">Millepora damicornis</name>
    <dbReference type="NCBI Taxonomy" id="46731"/>
    <lineage>
        <taxon>Eukaryota</taxon>
        <taxon>Metazoa</taxon>
        <taxon>Cnidaria</taxon>
        <taxon>Anthozoa</taxon>
        <taxon>Hexacorallia</taxon>
        <taxon>Scleractinia</taxon>
        <taxon>Astrocoeniina</taxon>
        <taxon>Pocilloporidae</taxon>
        <taxon>Pocillopora</taxon>
    </lineage>
</organism>
<evidence type="ECO:0000256" key="1">
    <source>
        <dbReference type="SAM" id="MobiDB-lite"/>
    </source>
</evidence>
<feature type="compositionally biased region" description="Basic and acidic residues" evidence="1">
    <location>
        <begin position="403"/>
        <end position="427"/>
    </location>
</feature>
<gene>
    <name evidence="2" type="ORF">pdam_00021973</name>
</gene>
<dbReference type="OMA" id="TFLEIYD"/>
<reference evidence="2 3" key="1">
    <citation type="journal article" date="2018" name="Sci. Rep.">
        <title>Comparative analysis of the Pocillopora damicornis genome highlights role of immune system in coral evolution.</title>
        <authorList>
            <person name="Cunning R."/>
            <person name="Bay R.A."/>
            <person name="Gillette P."/>
            <person name="Baker A.C."/>
            <person name="Traylor-Knowles N."/>
        </authorList>
    </citation>
    <scope>NUCLEOTIDE SEQUENCE [LARGE SCALE GENOMIC DNA]</scope>
    <source>
        <strain evidence="2">RSMAS</strain>
        <tissue evidence="2">Whole animal</tissue>
    </source>
</reference>
<dbReference type="OrthoDB" id="5966728at2759"/>
<dbReference type="Proteomes" id="UP000275408">
    <property type="component" value="Unassembled WGS sequence"/>
</dbReference>
<evidence type="ECO:0000313" key="3">
    <source>
        <dbReference type="Proteomes" id="UP000275408"/>
    </source>
</evidence>
<feature type="compositionally biased region" description="Basic and acidic residues" evidence="1">
    <location>
        <begin position="117"/>
        <end position="126"/>
    </location>
</feature>
<feature type="compositionally biased region" description="Low complexity" evidence="1">
    <location>
        <begin position="374"/>
        <end position="394"/>
    </location>
</feature>
<feature type="compositionally biased region" description="Polar residues" evidence="1">
    <location>
        <begin position="163"/>
        <end position="182"/>
    </location>
</feature>
<protein>
    <submittedName>
        <fullName evidence="2">Uncharacterized protein</fullName>
    </submittedName>
</protein>
<accession>A0A3M6UTA0</accession>
<feature type="region of interest" description="Disordered" evidence="1">
    <location>
        <begin position="302"/>
        <end position="327"/>
    </location>
</feature>
<name>A0A3M6UTA0_POCDA</name>
<dbReference type="AlphaFoldDB" id="A0A3M6UTA0"/>
<dbReference type="EMBL" id="RCHS01000769">
    <property type="protein sequence ID" value="RMX56906.1"/>
    <property type="molecule type" value="Genomic_DNA"/>
</dbReference>
<comment type="caution">
    <text evidence="2">The sequence shown here is derived from an EMBL/GenBank/DDBJ whole genome shotgun (WGS) entry which is preliminary data.</text>
</comment>
<keyword evidence="3" id="KW-1185">Reference proteome</keyword>
<feature type="region of interest" description="Disordered" evidence="1">
    <location>
        <begin position="117"/>
        <end position="182"/>
    </location>
</feature>
<feature type="compositionally biased region" description="Basic residues" evidence="1">
    <location>
        <begin position="146"/>
        <end position="159"/>
    </location>
</feature>
<evidence type="ECO:0000313" key="2">
    <source>
        <dbReference type="EMBL" id="RMX56906.1"/>
    </source>
</evidence>
<proteinExistence type="predicted"/>